<feature type="domain" description="O-methyltransferase dimerisation" evidence="5">
    <location>
        <begin position="18"/>
        <end position="81"/>
    </location>
</feature>
<dbReference type="AlphaFoldDB" id="A0A7K3QUC1"/>
<comment type="caution">
    <text evidence="6">The sequence shown here is derived from an EMBL/GenBank/DDBJ whole genome shotgun (WGS) entry which is preliminary data.</text>
</comment>
<evidence type="ECO:0000259" key="4">
    <source>
        <dbReference type="Pfam" id="PF00891"/>
    </source>
</evidence>
<evidence type="ECO:0000313" key="6">
    <source>
        <dbReference type="EMBL" id="NEB93497.1"/>
    </source>
</evidence>
<evidence type="ECO:0000256" key="1">
    <source>
        <dbReference type="ARBA" id="ARBA00022603"/>
    </source>
</evidence>
<dbReference type="GO" id="GO:0032259">
    <property type="term" value="P:methylation"/>
    <property type="evidence" value="ECO:0007669"/>
    <property type="project" value="UniProtKB-KW"/>
</dbReference>
<keyword evidence="2 6" id="KW-0808">Transferase</keyword>
<dbReference type="InterPro" id="IPR001077">
    <property type="entry name" value="COMT_C"/>
</dbReference>
<dbReference type="Pfam" id="PF08100">
    <property type="entry name" value="Dimerisation"/>
    <property type="match status" value="1"/>
</dbReference>
<dbReference type="PANTHER" id="PTHR43712">
    <property type="entry name" value="PUTATIVE (AFU_ORTHOLOGUE AFUA_4G14580)-RELATED"/>
    <property type="match status" value="1"/>
</dbReference>
<dbReference type="Gene3D" id="1.10.10.10">
    <property type="entry name" value="Winged helix-like DNA-binding domain superfamily/Winged helix DNA-binding domain"/>
    <property type="match status" value="1"/>
</dbReference>
<accession>A0A7K3QUC1</accession>
<dbReference type="CDD" id="cd02440">
    <property type="entry name" value="AdoMet_MTases"/>
    <property type="match status" value="1"/>
</dbReference>
<evidence type="ECO:0000256" key="2">
    <source>
        <dbReference type="ARBA" id="ARBA00022679"/>
    </source>
</evidence>
<feature type="domain" description="O-methyltransferase C-terminal" evidence="4">
    <location>
        <begin position="174"/>
        <end position="321"/>
    </location>
</feature>
<dbReference type="PANTHER" id="PTHR43712:SF2">
    <property type="entry name" value="O-METHYLTRANSFERASE CICE"/>
    <property type="match status" value="1"/>
</dbReference>
<dbReference type="InterPro" id="IPR036388">
    <property type="entry name" value="WH-like_DNA-bd_sf"/>
</dbReference>
<sequence length="342" mass="37159">MTQTTVSTIDEFTLLNMAQAVRRAGVLCAGLDLAVFDTMADGPADAETVAARLGVPPRGVRVLLRALAAIELLHTDGERFWLAPGVDRVLVKSSPGYFGDTLRLAVSRYEWEALGHLSDAVKRGGTVLDTNAETPEYPFWEDLARNPTPHTPLIADLLADTLAPWAAGRERLDILDVACGHGLYGYTVAQRSPQARVRSVDWANVLEYSRGHAERLGVLDRVELAPGDMFELPLGGPYDLSLITNVLHHFSAERAGDMLRRLAEATRPGGRIGIVAVTADGRDPASDPVPHLFAALMLAWTHEGESHALETYRDLLTANGFGEPQLHQMGGVPLRLLIAERI</sequence>
<dbReference type="GO" id="GO:0008171">
    <property type="term" value="F:O-methyltransferase activity"/>
    <property type="evidence" value="ECO:0007669"/>
    <property type="project" value="InterPro"/>
</dbReference>
<organism evidence="6 7">
    <name type="scientific">Streptomyces bauhiniae</name>
    <dbReference type="NCBI Taxonomy" id="2340725"/>
    <lineage>
        <taxon>Bacteria</taxon>
        <taxon>Bacillati</taxon>
        <taxon>Actinomycetota</taxon>
        <taxon>Actinomycetes</taxon>
        <taxon>Kitasatosporales</taxon>
        <taxon>Streptomycetaceae</taxon>
        <taxon>Streptomyces</taxon>
    </lineage>
</organism>
<dbReference type="InterPro" id="IPR036390">
    <property type="entry name" value="WH_DNA-bd_sf"/>
</dbReference>
<dbReference type="Pfam" id="PF00891">
    <property type="entry name" value="Methyltransf_2"/>
    <property type="match status" value="1"/>
</dbReference>
<protein>
    <submittedName>
        <fullName evidence="6">Methyltransferase domain-containing protein</fullName>
    </submittedName>
</protein>
<dbReference type="InterPro" id="IPR029063">
    <property type="entry name" value="SAM-dependent_MTases_sf"/>
</dbReference>
<dbReference type="InterPro" id="IPR012967">
    <property type="entry name" value="COMT_dimerisation"/>
</dbReference>
<dbReference type="Gene3D" id="3.40.50.150">
    <property type="entry name" value="Vaccinia Virus protein VP39"/>
    <property type="match status" value="1"/>
</dbReference>
<evidence type="ECO:0000256" key="3">
    <source>
        <dbReference type="ARBA" id="ARBA00022691"/>
    </source>
</evidence>
<dbReference type="EMBL" id="JAAGMR010000206">
    <property type="protein sequence ID" value="NEB93497.1"/>
    <property type="molecule type" value="Genomic_DNA"/>
</dbReference>
<evidence type="ECO:0000313" key="7">
    <source>
        <dbReference type="Proteomes" id="UP000470520"/>
    </source>
</evidence>
<name>A0A7K3QUC1_9ACTN</name>
<dbReference type="InterPro" id="IPR016461">
    <property type="entry name" value="COMT-like"/>
</dbReference>
<dbReference type="SUPFAM" id="SSF46785">
    <property type="entry name" value="Winged helix' DNA-binding domain"/>
    <property type="match status" value="1"/>
</dbReference>
<dbReference type="SUPFAM" id="SSF53335">
    <property type="entry name" value="S-adenosyl-L-methionine-dependent methyltransferases"/>
    <property type="match status" value="1"/>
</dbReference>
<dbReference type="PROSITE" id="PS51683">
    <property type="entry name" value="SAM_OMT_II"/>
    <property type="match status" value="1"/>
</dbReference>
<dbReference type="GO" id="GO:0046983">
    <property type="term" value="F:protein dimerization activity"/>
    <property type="evidence" value="ECO:0007669"/>
    <property type="project" value="InterPro"/>
</dbReference>
<dbReference type="Proteomes" id="UP000470520">
    <property type="component" value="Unassembled WGS sequence"/>
</dbReference>
<reference evidence="6 7" key="1">
    <citation type="submission" date="2020-01" db="EMBL/GenBank/DDBJ databases">
        <title>Insect and environment-associated Actinomycetes.</title>
        <authorList>
            <person name="Currrie C."/>
            <person name="Chevrette M."/>
            <person name="Carlson C."/>
            <person name="Stubbendieck R."/>
            <person name="Wendt-Pienkowski E."/>
        </authorList>
    </citation>
    <scope>NUCLEOTIDE SEQUENCE [LARGE SCALE GENOMIC DNA]</scope>
    <source>
        <strain evidence="6 7">SID7754</strain>
    </source>
</reference>
<gene>
    <name evidence="6" type="ORF">G3I21_17670</name>
</gene>
<keyword evidence="1 6" id="KW-0489">Methyltransferase</keyword>
<keyword evidence="3" id="KW-0949">S-adenosyl-L-methionine</keyword>
<proteinExistence type="predicted"/>
<dbReference type="RefSeq" id="WP_164189868.1">
    <property type="nucleotide sequence ID" value="NZ_JAAGMR010000206.1"/>
</dbReference>
<evidence type="ECO:0000259" key="5">
    <source>
        <dbReference type="Pfam" id="PF08100"/>
    </source>
</evidence>